<evidence type="ECO:0000313" key="2">
    <source>
        <dbReference type="EMBL" id="TQD39465.1"/>
    </source>
</evidence>
<evidence type="ECO:0000256" key="1">
    <source>
        <dbReference type="SAM" id="Phobius"/>
    </source>
</evidence>
<name>A0A507ZXG5_9FLAO</name>
<dbReference type="EMBL" id="VIAR01000004">
    <property type="protein sequence ID" value="TQD39465.1"/>
    <property type="molecule type" value="Genomic_DNA"/>
</dbReference>
<organism evidence="2 3">
    <name type="scientific">Haloflavibacter putidus</name>
    <dbReference type="NCBI Taxonomy" id="2576776"/>
    <lineage>
        <taxon>Bacteria</taxon>
        <taxon>Pseudomonadati</taxon>
        <taxon>Bacteroidota</taxon>
        <taxon>Flavobacteriia</taxon>
        <taxon>Flavobacteriales</taxon>
        <taxon>Flavobacteriaceae</taxon>
        <taxon>Haloflavibacter</taxon>
    </lineage>
</organism>
<feature type="transmembrane region" description="Helical" evidence="1">
    <location>
        <begin position="111"/>
        <end position="129"/>
    </location>
</feature>
<gene>
    <name evidence="2" type="ORF">FKR84_06105</name>
</gene>
<protein>
    <submittedName>
        <fullName evidence="2">Uncharacterized protein</fullName>
    </submittedName>
</protein>
<accession>A0A507ZXG5</accession>
<dbReference type="RefSeq" id="WP_141421412.1">
    <property type="nucleotide sequence ID" value="NZ_VIAR01000004.1"/>
</dbReference>
<comment type="caution">
    <text evidence="2">The sequence shown here is derived from an EMBL/GenBank/DDBJ whole genome shotgun (WGS) entry which is preliminary data.</text>
</comment>
<dbReference type="Proteomes" id="UP000317169">
    <property type="component" value="Unassembled WGS sequence"/>
</dbReference>
<dbReference type="AlphaFoldDB" id="A0A507ZXG5"/>
<keyword evidence="3" id="KW-1185">Reference proteome</keyword>
<keyword evidence="1" id="KW-0472">Membrane</keyword>
<keyword evidence="1" id="KW-1133">Transmembrane helix</keyword>
<dbReference type="OrthoDB" id="981524at2"/>
<sequence>MKKSKLLYNLSSGFKAPENYLENFSVDGSLVNSVKQENVLPSKKDSGFKMPENYLEDFVVNLPVLENSGLPEKVEAGFRTPENYLEDFKVEIPKEESKKPKVISIFRRKNLVRAAAIAAIFMLGLFLLPEKSITENTVMPLSQLEIEAYLDNGSIDFNTQDIQYSFDLKKEEISKELNEVTQEAIFEYLNEKSEVSMLLSN</sequence>
<keyword evidence="1" id="KW-0812">Transmembrane</keyword>
<evidence type="ECO:0000313" key="3">
    <source>
        <dbReference type="Proteomes" id="UP000317169"/>
    </source>
</evidence>
<proteinExistence type="predicted"/>
<reference evidence="2 3" key="1">
    <citation type="submission" date="2019-06" db="EMBL/GenBank/DDBJ databases">
        <title>Flavibacter putida gen. nov., sp. nov., a novel marine bacterium of the family Flavobacteriaceae isolated from coastal seawater.</title>
        <authorList>
            <person name="Feng X."/>
        </authorList>
    </citation>
    <scope>NUCLEOTIDE SEQUENCE [LARGE SCALE GENOMIC DNA]</scope>
    <source>
        <strain evidence="2 3">PLHSN227</strain>
    </source>
</reference>